<reference evidence="2" key="1">
    <citation type="journal article" date="2019" name="Int. J. Syst. Evol. Microbiol.">
        <title>The Global Catalogue of Microorganisms (GCM) 10K type strain sequencing project: providing services to taxonomists for standard genome sequencing and annotation.</title>
        <authorList>
            <consortium name="The Broad Institute Genomics Platform"/>
            <consortium name="The Broad Institute Genome Sequencing Center for Infectious Disease"/>
            <person name="Wu L."/>
            <person name="Ma J."/>
        </authorList>
    </citation>
    <scope>NUCLEOTIDE SEQUENCE [LARGE SCALE GENOMIC DNA]</scope>
    <source>
        <strain evidence="2">JCM 31037</strain>
    </source>
</reference>
<proteinExistence type="predicted"/>
<dbReference type="EMBL" id="JBHTMP010000104">
    <property type="protein sequence ID" value="MFD1325932.1"/>
    <property type="molecule type" value="Genomic_DNA"/>
</dbReference>
<dbReference type="RefSeq" id="WP_377578918.1">
    <property type="nucleotide sequence ID" value="NZ_JBHTMP010000104.1"/>
</dbReference>
<gene>
    <name evidence="1" type="ORF">ACFQ4H_33125</name>
</gene>
<evidence type="ECO:0000313" key="1">
    <source>
        <dbReference type="EMBL" id="MFD1325932.1"/>
    </source>
</evidence>
<protein>
    <recommendedName>
        <fullName evidence="3">Dehydratase</fullName>
    </recommendedName>
</protein>
<sequence length="186" mass="19226">MAAAMAVAVVAESASAQDVQPMAVVCDNKGQKWFEWSSVTSPKDISHASRYVNDTGATMSGTLTAGYQKTIGAELSSTVGSTASGDVVIASLDVQTSHTLKAYGSKTTSSSVGVTISIPTGKTSVAFGGTTIVTGTYKYQYCNSSGTMQTLQSGRAQSWTVFTIGGVRCDLSTTDPLSALAKSRYC</sequence>
<accession>A0ABW3YMX4</accession>
<evidence type="ECO:0000313" key="2">
    <source>
        <dbReference type="Proteomes" id="UP001597260"/>
    </source>
</evidence>
<evidence type="ECO:0008006" key="3">
    <source>
        <dbReference type="Google" id="ProtNLM"/>
    </source>
</evidence>
<keyword evidence="2" id="KW-1185">Reference proteome</keyword>
<organism evidence="1 2">
    <name type="scientific">Micromonospora sonneratiae</name>
    <dbReference type="NCBI Taxonomy" id="1184706"/>
    <lineage>
        <taxon>Bacteria</taxon>
        <taxon>Bacillati</taxon>
        <taxon>Actinomycetota</taxon>
        <taxon>Actinomycetes</taxon>
        <taxon>Micromonosporales</taxon>
        <taxon>Micromonosporaceae</taxon>
        <taxon>Micromonospora</taxon>
    </lineage>
</organism>
<dbReference type="Proteomes" id="UP001597260">
    <property type="component" value="Unassembled WGS sequence"/>
</dbReference>
<name>A0ABW3YMX4_9ACTN</name>
<comment type="caution">
    <text evidence="1">The sequence shown here is derived from an EMBL/GenBank/DDBJ whole genome shotgun (WGS) entry which is preliminary data.</text>
</comment>